<keyword evidence="3" id="KW-1185">Reference proteome</keyword>
<dbReference type="Gene3D" id="3.10.20.90">
    <property type="entry name" value="Phosphatidylinositol 3-kinase Catalytic Subunit, Chain A, domain 1"/>
    <property type="match status" value="1"/>
</dbReference>
<evidence type="ECO:0000313" key="3">
    <source>
        <dbReference type="Proteomes" id="UP001177023"/>
    </source>
</evidence>
<evidence type="ECO:0000256" key="1">
    <source>
        <dbReference type="SAM" id="MobiDB-lite"/>
    </source>
</evidence>
<evidence type="ECO:0000313" key="2">
    <source>
        <dbReference type="EMBL" id="CAJ0568230.1"/>
    </source>
</evidence>
<sequence>MADLGIPVECHFELRWRKSHIMASIISDRPVADLKKWPQKLLEKDPATFTLMWLNNERWVRLNDEDTLMQAGFNAENVQDPAILGLAFDGEANPEIAPLSRPPPAPQPTRADEAARGN</sequence>
<accession>A0AA36CHM4</accession>
<proteinExistence type="predicted"/>
<protein>
    <submittedName>
        <fullName evidence="2">Uncharacterized protein</fullName>
    </submittedName>
</protein>
<feature type="region of interest" description="Disordered" evidence="1">
    <location>
        <begin position="93"/>
        <end position="118"/>
    </location>
</feature>
<feature type="non-terminal residue" evidence="2">
    <location>
        <position position="118"/>
    </location>
</feature>
<comment type="caution">
    <text evidence="2">The sequence shown here is derived from an EMBL/GenBank/DDBJ whole genome shotgun (WGS) entry which is preliminary data.</text>
</comment>
<dbReference type="Proteomes" id="UP001177023">
    <property type="component" value="Unassembled WGS sequence"/>
</dbReference>
<gene>
    <name evidence="2" type="ORF">MSPICULIGERA_LOCUS6756</name>
</gene>
<dbReference type="AlphaFoldDB" id="A0AA36CHM4"/>
<reference evidence="2" key="1">
    <citation type="submission" date="2023-06" db="EMBL/GenBank/DDBJ databases">
        <authorList>
            <person name="Delattre M."/>
        </authorList>
    </citation>
    <scope>NUCLEOTIDE SEQUENCE</scope>
    <source>
        <strain evidence="2">AF72</strain>
    </source>
</reference>
<name>A0AA36CHM4_9BILA</name>
<dbReference type="EMBL" id="CATQJA010001688">
    <property type="protein sequence ID" value="CAJ0568230.1"/>
    <property type="molecule type" value="Genomic_DNA"/>
</dbReference>
<organism evidence="2 3">
    <name type="scientific">Mesorhabditis spiculigera</name>
    <dbReference type="NCBI Taxonomy" id="96644"/>
    <lineage>
        <taxon>Eukaryota</taxon>
        <taxon>Metazoa</taxon>
        <taxon>Ecdysozoa</taxon>
        <taxon>Nematoda</taxon>
        <taxon>Chromadorea</taxon>
        <taxon>Rhabditida</taxon>
        <taxon>Rhabditina</taxon>
        <taxon>Rhabditomorpha</taxon>
        <taxon>Rhabditoidea</taxon>
        <taxon>Rhabditidae</taxon>
        <taxon>Mesorhabditinae</taxon>
        <taxon>Mesorhabditis</taxon>
    </lineage>
</organism>